<evidence type="ECO:0000256" key="3">
    <source>
        <dbReference type="ARBA" id="ARBA00016463"/>
    </source>
</evidence>
<feature type="transmembrane region" description="Helical" evidence="8">
    <location>
        <begin position="149"/>
        <end position="169"/>
    </location>
</feature>
<dbReference type="GO" id="GO:0005886">
    <property type="term" value="C:plasma membrane"/>
    <property type="evidence" value="ECO:0007669"/>
    <property type="project" value="TreeGrafter"/>
</dbReference>
<keyword evidence="5" id="KW-0201">Cytochrome c-type biogenesis</keyword>
<dbReference type="PRINTS" id="PR01386">
    <property type="entry name" value="CCMCBIOGNSIS"/>
</dbReference>
<sequence>MIGSPRVRRLIRLVGVIAGVLMISVAVLGLAVSSPDQFQHDAVRMLYLHVPTVMSAYLAFVTVAIGSVAIVMRRGLIWDHLAGASAEVGVVMMGITLMTGMIWGRITWGVYWQWDARMTSTAIIFVTYVGYLAVRRLGGSPAQRASRSAVVGIVAVAEIPLVHWSVIMWRSLHQDPTVLTPTGDGQIDGSMLAILAVAVAAFVLTTVWLVAQRAITLALDDQIDQIRVDAAITARHAEGDRWWR</sequence>
<comment type="similarity">
    <text evidence="2">Belongs to the CcmC/CycZ/HelC family.</text>
</comment>
<evidence type="ECO:0000259" key="9">
    <source>
        <dbReference type="Pfam" id="PF01578"/>
    </source>
</evidence>
<organism evidence="10 11">
    <name type="scientific">Ilumatobacter coccineus</name>
    <dbReference type="NCBI Taxonomy" id="467094"/>
    <lineage>
        <taxon>Bacteria</taxon>
        <taxon>Bacillati</taxon>
        <taxon>Actinomycetota</taxon>
        <taxon>Acidimicrobiia</taxon>
        <taxon>Acidimicrobiales</taxon>
        <taxon>Ilumatobacteraceae</taxon>
        <taxon>Ilumatobacter</taxon>
    </lineage>
</organism>
<evidence type="ECO:0000313" key="11">
    <source>
        <dbReference type="Proteomes" id="UP000230914"/>
    </source>
</evidence>
<protein>
    <recommendedName>
        <fullName evidence="3">Heme exporter protein C</fullName>
    </recommendedName>
</protein>
<gene>
    <name evidence="10" type="ORF">CSA55_05725</name>
</gene>
<keyword evidence="4 8" id="KW-0812">Transmembrane</keyword>
<evidence type="ECO:0000256" key="5">
    <source>
        <dbReference type="ARBA" id="ARBA00022748"/>
    </source>
</evidence>
<feature type="transmembrane region" description="Helical" evidence="8">
    <location>
        <begin position="84"/>
        <end position="106"/>
    </location>
</feature>
<dbReference type="PANTHER" id="PTHR30071">
    <property type="entry name" value="HEME EXPORTER PROTEIN C"/>
    <property type="match status" value="1"/>
</dbReference>
<comment type="caution">
    <text evidence="10">The sequence shown here is derived from an EMBL/GenBank/DDBJ whole genome shotgun (WGS) entry which is preliminary data.</text>
</comment>
<evidence type="ECO:0000256" key="6">
    <source>
        <dbReference type="ARBA" id="ARBA00022989"/>
    </source>
</evidence>
<feature type="domain" description="Cytochrome c assembly protein" evidence="9">
    <location>
        <begin position="21"/>
        <end position="173"/>
    </location>
</feature>
<dbReference type="AlphaFoldDB" id="A0A2G6K6X9"/>
<dbReference type="PANTHER" id="PTHR30071:SF1">
    <property type="entry name" value="CYTOCHROME B_B6 PROTEIN-RELATED"/>
    <property type="match status" value="1"/>
</dbReference>
<reference evidence="10 11" key="1">
    <citation type="submission" date="2017-10" db="EMBL/GenBank/DDBJ databases">
        <title>Novel microbial diversity and functional potential in the marine mammal oral microbiome.</title>
        <authorList>
            <person name="Dudek N.K."/>
            <person name="Sun C.L."/>
            <person name="Burstein D."/>
            <person name="Kantor R.S."/>
            <person name="Aliaga Goltsman D.S."/>
            <person name="Bik E.M."/>
            <person name="Thomas B.C."/>
            <person name="Banfield J.F."/>
            <person name="Relman D.A."/>
        </authorList>
    </citation>
    <scope>NUCLEOTIDE SEQUENCE [LARGE SCALE GENOMIC DNA]</scope>
    <source>
        <strain evidence="10">DOLJORAL78_61_10</strain>
    </source>
</reference>
<keyword evidence="7 8" id="KW-0472">Membrane</keyword>
<evidence type="ECO:0000313" key="10">
    <source>
        <dbReference type="EMBL" id="PIE31423.1"/>
    </source>
</evidence>
<keyword evidence="6 8" id="KW-1133">Transmembrane helix</keyword>
<proteinExistence type="inferred from homology"/>
<feature type="transmembrane region" description="Helical" evidence="8">
    <location>
        <begin position="12"/>
        <end position="32"/>
    </location>
</feature>
<dbReference type="InterPro" id="IPR045062">
    <property type="entry name" value="Cyt_c_biogenesis_CcsA/CcmC"/>
</dbReference>
<dbReference type="GO" id="GO:0017004">
    <property type="term" value="P:cytochrome complex assembly"/>
    <property type="evidence" value="ECO:0007669"/>
    <property type="project" value="UniProtKB-KW"/>
</dbReference>
<feature type="transmembrane region" description="Helical" evidence="8">
    <location>
        <begin position="52"/>
        <end position="72"/>
    </location>
</feature>
<evidence type="ECO:0000256" key="1">
    <source>
        <dbReference type="ARBA" id="ARBA00004141"/>
    </source>
</evidence>
<accession>A0A2G6K6X9</accession>
<evidence type="ECO:0000256" key="4">
    <source>
        <dbReference type="ARBA" id="ARBA00022692"/>
    </source>
</evidence>
<dbReference type="GO" id="GO:0015232">
    <property type="term" value="F:heme transmembrane transporter activity"/>
    <property type="evidence" value="ECO:0007669"/>
    <property type="project" value="InterPro"/>
</dbReference>
<dbReference type="Pfam" id="PF01578">
    <property type="entry name" value="Cytochrom_C_asm"/>
    <property type="match status" value="1"/>
</dbReference>
<evidence type="ECO:0000256" key="2">
    <source>
        <dbReference type="ARBA" id="ARBA00005840"/>
    </source>
</evidence>
<comment type="subcellular location">
    <subcellularLocation>
        <location evidence="1">Membrane</location>
        <topology evidence="1">Multi-pass membrane protein</topology>
    </subcellularLocation>
</comment>
<dbReference type="GO" id="GO:0020037">
    <property type="term" value="F:heme binding"/>
    <property type="evidence" value="ECO:0007669"/>
    <property type="project" value="InterPro"/>
</dbReference>
<dbReference type="Proteomes" id="UP000230914">
    <property type="component" value="Unassembled WGS sequence"/>
</dbReference>
<dbReference type="EMBL" id="PDSL01000083">
    <property type="protein sequence ID" value="PIE31423.1"/>
    <property type="molecule type" value="Genomic_DNA"/>
</dbReference>
<feature type="transmembrane region" description="Helical" evidence="8">
    <location>
        <begin position="189"/>
        <end position="211"/>
    </location>
</feature>
<name>A0A2G6K6X9_9ACTN</name>
<dbReference type="InterPro" id="IPR002541">
    <property type="entry name" value="Cyt_c_assembly"/>
</dbReference>
<evidence type="ECO:0000256" key="8">
    <source>
        <dbReference type="SAM" id="Phobius"/>
    </source>
</evidence>
<feature type="transmembrane region" description="Helical" evidence="8">
    <location>
        <begin position="118"/>
        <end position="137"/>
    </location>
</feature>
<dbReference type="InterPro" id="IPR003557">
    <property type="entry name" value="Cyt_c_biogenesis_CcmC"/>
</dbReference>
<evidence type="ECO:0000256" key="7">
    <source>
        <dbReference type="ARBA" id="ARBA00023136"/>
    </source>
</evidence>